<evidence type="ECO:0000259" key="1">
    <source>
        <dbReference type="Pfam" id="PF01345"/>
    </source>
</evidence>
<accession>A0ABS9UI97</accession>
<dbReference type="Pfam" id="PF13585">
    <property type="entry name" value="CHU_C"/>
    <property type="match status" value="1"/>
</dbReference>
<dbReference type="Gene3D" id="2.60.40.1170">
    <property type="entry name" value="Mu homology domain, subdomain B"/>
    <property type="match status" value="1"/>
</dbReference>
<dbReference type="EMBL" id="JAKZGS010000001">
    <property type="protein sequence ID" value="MCH7396344.1"/>
    <property type="molecule type" value="Genomic_DNA"/>
</dbReference>
<sequence length="526" mass="58571">MKTRISSLLKRITLVFLFVFNVFAFQSFSQTVNQGEMAILPGTTVSTLFNLDNRQSGRLINDGDLYLFANLNNDGEITFSNGTEGVSRFVGQNTVQQIMGTKISNLNNVVFDNASAPNAFHLFGDLSVAGISNFIEGIVLADGFGGLMIFEKGSEHQSTSDRSHVDGTVAKVGNESFNYPIGDSGFFRFAGISAPANESERFRAKYFLEDPNNFYPRDQKAPRLNLINDAEYWELVKENGQSDVKLTLSWRDVTTPAFILGQTNSVVVAKWDNSDNQWISLGGDVDLASQTVTTPLVLDSYGIFTLAVLSSNLVNMAIEKTSFDVSIWEGDVFEYEIRVQNNSEFEATEVVIVDNLPNGVSYVSNEVETAFGLMEYSLNVIGQTLTWSVPVFLAGDEMIIRLKVRAETPGTIINFAEVLALEQDQDLNDNTDTDENRILEFFIPNVITPNGDGDNDTFQIMGLSKFASNKIVIFNRYGDHLFESENYQNDWDADGLPAGTFFYILTVNEHNGQEKQFKGWIQVVKE</sequence>
<keyword evidence="3" id="KW-1185">Reference proteome</keyword>
<dbReference type="InterPro" id="IPR026341">
    <property type="entry name" value="T9SS_type_B"/>
</dbReference>
<gene>
    <name evidence="2" type="ORF">MM236_00010</name>
</gene>
<name>A0ABS9UI97_9BACT</name>
<dbReference type="NCBIfam" id="TIGR01451">
    <property type="entry name" value="B_ant_repeat"/>
    <property type="match status" value="1"/>
</dbReference>
<feature type="domain" description="DUF11" evidence="1">
    <location>
        <begin position="316"/>
        <end position="433"/>
    </location>
</feature>
<protein>
    <submittedName>
        <fullName evidence="2">Gliding motility-associated C-terminal domain-containing protein</fullName>
    </submittedName>
</protein>
<dbReference type="InterPro" id="IPR047589">
    <property type="entry name" value="DUF11_rpt"/>
</dbReference>
<dbReference type="InterPro" id="IPR001434">
    <property type="entry name" value="OmcB-like_DUF11"/>
</dbReference>
<organism evidence="2 3">
    <name type="scientific">Belliella calami</name>
    <dbReference type="NCBI Taxonomy" id="2923436"/>
    <lineage>
        <taxon>Bacteria</taxon>
        <taxon>Pseudomonadati</taxon>
        <taxon>Bacteroidota</taxon>
        <taxon>Cytophagia</taxon>
        <taxon>Cytophagales</taxon>
        <taxon>Cyclobacteriaceae</taxon>
        <taxon>Belliella</taxon>
    </lineage>
</organism>
<evidence type="ECO:0000313" key="3">
    <source>
        <dbReference type="Proteomes" id="UP001165488"/>
    </source>
</evidence>
<evidence type="ECO:0000313" key="2">
    <source>
        <dbReference type="EMBL" id="MCH7396344.1"/>
    </source>
</evidence>
<dbReference type="NCBIfam" id="TIGR04131">
    <property type="entry name" value="Bac_Flav_CTERM"/>
    <property type="match status" value="1"/>
</dbReference>
<dbReference type="Proteomes" id="UP001165488">
    <property type="component" value="Unassembled WGS sequence"/>
</dbReference>
<reference evidence="2" key="1">
    <citation type="submission" date="2022-03" db="EMBL/GenBank/DDBJ databases">
        <title>De novo assembled genomes of Belliella spp. (Cyclobacteriaceae) strains.</title>
        <authorList>
            <person name="Szabo A."/>
            <person name="Korponai K."/>
            <person name="Felfoldi T."/>
        </authorList>
    </citation>
    <scope>NUCLEOTIDE SEQUENCE</scope>
    <source>
        <strain evidence="2">DSM 107340</strain>
    </source>
</reference>
<dbReference type="Pfam" id="PF01345">
    <property type="entry name" value="DUF11"/>
    <property type="match status" value="1"/>
</dbReference>
<comment type="caution">
    <text evidence="2">The sequence shown here is derived from an EMBL/GenBank/DDBJ whole genome shotgun (WGS) entry which is preliminary data.</text>
</comment>
<proteinExistence type="predicted"/>
<dbReference type="RefSeq" id="WP_241272866.1">
    <property type="nucleotide sequence ID" value="NZ_JAKZGS010000001.1"/>
</dbReference>